<dbReference type="Proteomes" id="UP000031561">
    <property type="component" value="Unassembled WGS sequence"/>
</dbReference>
<dbReference type="EMBL" id="JTHE03000079">
    <property type="protein sequence ID" value="MCM1983870.1"/>
    <property type="molecule type" value="Genomic_DNA"/>
</dbReference>
<proteinExistence type="predicted"/>
<keyword evidence="3" id="KW-0443">Lipid metabolism</keyword>
<organism evidence="4 5">
    <name type="scientific">Lyngbya confervoides BDU141951</name>
    <dbReference type="NCBI Taxonomy" id="1574623"/>
    <lineage>
        <taxon>Bacteria</taxon>
        <taxon>Bacillati</taxon>
        <taxon>Cyanobacteriota</taxon>
        <taxon>Cyanophyceae</taxon>
        <taxon>Oscillatoriophycideae</taxon>
        <taxon>Oscillatoriales</taxon>
        <taxon>Microcoleaceae</taxon>
        <taxon>Lyngbya</taxon>
    </lineage>
</organism>
<gene>
    <name evidence="4" type="ORF">QQ91_0013695</name>
</gene>
<evidence type="ECO:0000256" key="2">
    <source>
        <dbReference type="ARBA" id="ARBA00022801"/>
    </source>
</evidence>
<dbReference type="RefSeq" id="WP_166275502.1">
    <property type="nucleotide sequence ID" value="NZ_JTHE03000079.1"/>
</dbReference>
<keyword evidence="1" id="KW-0444">Lipid biosynthesis</keyword>
<accession>A0ABD4T5P1</accession>
<sequence length="196" mass="22580">MNFLAHLYLAEDSEDLMLGGLYGDFMKGVQIQTFPPGIQRGIRLHQYIDGQTDAHPVFRRSKRRIAAPRRRFSGILVDIFYDHFLAVHWEDYAAMPLSPFVERVYALLAAQGANLPGPLQRVAPRLIQEDWLSSYASLKGIALTLQRLTLRITRENSVHLGLEDLLRNYQELEQDFRLFFPELQASVRSFRTADFA</sequence>
<evidence type="ECO:0000313" key="5">
    <source>
        <dbReference type="Proteomes" id="UP000031561"/>
    </source>
</evidence>
<protein>
    <submittedName>
        <fullName evidence="4">ACP phosphodiesterase</fullName>
    </submittedName>
</protein>
<keyword evidence="2" id="KW-0378">Hydrolase</keyword>
<comment type="caution">
    <text evidence="4">The sequence shown here is derived from an EMBL/GenBank/DDBJ whole genome shotgun (WGS) entry which is preliminary data.</text>
</comment>
<name>A0ABD4T5P1_9CYAN</name>
<evidence type="ECO:0000256" key="3">
    <source>
        <dbReference type="ARBA" id="ARBA00023098"/>
    </source>
</evidence>
<dbReference type="Pfam" id="PF04336">
    <property type="entry name" value="ACP_PD"/>
    <property type="match status" value="1"/>
</dbReference>
<dbReference type="PIRSF" id="PIRSF011489">
    <property type="entry name" value="DUF479"/>
    <property type="match status" value="1"/>
</dbReference>
<dbReference type="InterPro" id="IPR007431">
    <property type="entry name" value="ACP_PD"/>
</dbReference>
<dbReference type="GO" id="GO:0016787">
    <property type="term" value="F:hydrolase activity"/>
    <property type="evidence" value="ECO:0007669"/>
    <property type="project" value="UniProtKB-KW"/>
</dbReference>
<evidence type="ECO:0000256" key="1">
    <source>
        <dbReference type="ARBA" id="ARBA00022516"/>
    </source>
</evidence>
<dbReference type="PANTHER" id="PTHR38764:SF1">
    <property type="entry name" value="ACYL CARRIER PROTEIN PHOSPHODIESTERASE"/>
    <property type="match status" value="1"/>
</dbReference>
<keyword evidence="5" id="KW-1185">Reference proteome</keyword>
<dbReference type="AlphaFoldDB" id="A0ABD4T5P1"/>
<reference evidence="4 5" key="1">
    <citation type="journal article" date="2015" name="Genome Announc.">
        <title>Draft Genome Sequence of Filamentous Marine Cyanobacterium Lyngbya confervoides Strain BDU141951.</title>
        <authorList>
            <person name="Chandrababunaidu M.M."/>
            <person name="Sen D."/>
            <person name="Tripathy S."/>
        </authorList>
    </citation>
    <scope>NUCLEOTIDE SEQUENCE [LARGE SCALE GENOMIC DNA]</scope>
    <source>
        <strain evidence="4 5">BDU141951</strain>
    </source>
</reference>
<evidence type="ECO:0000313" key="4">
    <source>
        <dbReference type="EMBL" id="MCM1983870.1"/>
    </source>
</evidence>
<dbReference type="GO" id="GO:0006629">
    <property type="term" value="P:lipid metabolic process"/>
    <property type="evidence" value="ECO:0007669"/>
    <property type="project" value="UniProtKB-KW"/>
</dbReference>
<dbReference type="PANTHER" id="PTHR38764">
    <property type="entry name" value="ACYL CARRIER PROTEIN PHOSPHODIESTERASE"/>
    <property type="match status" value="1"/>
</dbReference>